<keyword evidence="8" id="KW-0238">DNA-binding</keyword>
<evidence type="ECO:0000256" key="10">
    <source>
        <dbReference type="ARBA" id="ARBA00023235"/>
    </source>
</evidence>
<dbReference type="InterPro" id="IPR011335">
    <property type="entry name" value="Restrct_endonuc-II-like"/>
</dbReference>
<evidence type="ECO:0000256" key="3">
    <source>
        <dbReference type="ARBA" id="ARBA00022763"/>
    </source>
</evidence>
<comment type="catalytic activity">
    <reaction evidence="11">
        <text>Couples ATP hydrolysis with the unwinding of duplex DNA by translocating in the 3'-5' direction.</text>
        <dbReference type="EC" id="5.6.2.4"/>
    </reaction>
</comment>
<dbReference type="InterPro" id="IPR011604">
    <property type="entry name" value="PDDEXK-like_dom_sf"/>
</dbReference>
<dbReference type="GO" id="GO:0004527">
    <property type="term" value="F:exonuclease activity"/>
    <property type="evidence" value="ECO:0007669"/>
    <property type="project" value="UniProtKB-KW"/>
</dbReference>
<organism evidence="18 19">
    <name type="scientific">Candidatus Methylophosphatis roskildensis</name>
    <dbReference type="NCBI Taxonomy" id="2899263"/>
    <lineage>
        <taxon>Bacteria</taxon>
        <taxon>Pseudomonadati</taxon>
        <taxon>Pseudomonadota</taxon>
        <taxon>Betaproteobacteria</taxon>
        <taxon>Nitrosomonadales</taxon>
        <taxon>Sterolibacteriaceae</taxon>
        <taxon>Candidatus Methylophosphatis</taxon>
    </lineage>
</organism>
<dbReference type="InterPro" id="IPR027417">
    <property type="entry name" value="P-loop_NTPase"/>
</dbReference>
<feature type="domain" description="UvrD-like helicase ATP-binding" evidence="16">
    <location>
        <begin position="8"/>
        <end position="478"/>
    </location>
</feature>
<dbReference type="PROSITE" id="PS51198">
    <property type="entry name" value="UVRD_HELICASE_ATP_BIND"/>
    <property type="match status" value="1"/>
</dbReference>
<dbReference type="GO" id="GO:0000725">
    <property type="term" value="P:recombinational repair"/>
    <property type="evidence" value="ECO:0007669"/>
    <property type="project" value="TreeGrafter"/>
</dbReference>
<protein>
    <recommendedName>
        <fullName evidence="12">DNA 3'-5' helicase</fullName>
        <ecNumber evidence="12">5.6.2.4</ecNumber>
    </recommendedName>
    <alternativeName>
        <fullName evidence="13">DNA 3'-5' helicase II</fullName>
    </alternativeName>
</protein>
<dbReference type="PANTHER" id="PTHR11070:SF2">
    <property type="entry name" value="ATP-DEPENDENT DNA HELICASE SRS2"/>
    <property type="match status" value="1"/>
</dbReference>
<proteinExistence type="predicted"/>
<dbReference type="Gene3D" id="3.90.320.10">
    <property type="match status" value="1"/>
</dbReference>
<dbReference type="GO" id="GO:0043138">
    <property type="term" value="F:3'-5' DNA helicase activity"/>
    <property type="evidence" value="ECO:0007669"/>
    <property type="project" value="UniProtKB-EC"/>
</dbReference>
<name>A0A9D7E7Q6_9PROT</name>
<dbReference type="SUPFAM" id="SSF52980">
    <property type="entry name" value="Restriction endonuclease-like"/>
    <property type="match status" value="1"/>
</dbReference>
<dbReference type="EMBL" id="JADJEV010000005">
    <property type="protein sequence ID" value="MBK6975393.1"/>
    <property type="molecule type" value="Genomic_DNA"/>
</dbReference>
<dbReference type="GO" id="GO:0003677">
    <property type="term" value="F:DNA binding"/>
    <property type="evidence" value="ECO:0007669"/>
    <property type="project" value="UniProtKB-KW"/>
</dbReference>
<keyword evidence="2 15" id="KW-0547">Nucleotide-binding</keyword>
<feature type="binding site" evidence="15">
    <location>
        <begin position="29"/>
        <end position="36"/>
    </location>
    <ligand>
        <name>ATP</name>
        <dbReference type="ChEBI" id="CHEBI:30616"/>
    </ligand>
</feature>
<evidence type="ECO:0000259" key="16">
    <source>
        <dbReference type="PROSITE" id="PS51198"/>
    </source>
</evidence>
<feature type="domain" description="UvrD-like helicase C-terminal" evidence="17">
    <location>
        <begin position="479"/>
        <end position="805"/>
    </location>
</feature>
<dbReference type="InterPro" id="IPR038726">
    <property type="entry name" value="PDDEXK_AddAB-type"/>
</dbReference>
<gene>
    <name evidence="18" type="ORF">IPH26_21415</name>
</gene>
<evidence type="ECO:0000256" key="8">
    <source>
        <dbReference type="ARBA" id="ARBA00023125"/>
    </source>
</evidence>
<keyword evidence="6" id="KW-0269">Exonuclease</keyword>
<evidence type="ECO:0000256" key="5">
    <source>
        <dbReference type="ARBA" id="ARBA00022806"/>
    </source>
</evidence>
<accession>A0A9D7E7Q6</accession>
<keyword evidence="1" id="KW-0540">Nuclease</keyword>
<dbReference type="PROSITE" id="PS51217">
    <property type="entry name" value="UVRD_HELICASE_CTER"/>
    <property type="match status" value="1"/>
</dbReference>
<dbReference type="Pfam" id="PF00580">
    <property type="entry name" value="UvrD-helicase"/>
    <property type="match status" value="1"/>
</dbReference>
<evidence type="ECO:0000313" key="18">
    <source>
        <dbReference type="EMBL" id="MBK6975393.1"/>
    </source>
</evidence>
<dbReference type="SUPFAM" id="SSF52540">
    <property type="entry name" value="P-loop containing nucleoside triphosphate hydrolases"/>
    <property type="match status" value="1"/>
</dbReference>
<evidence type="ECO:0000259" key="17">
    <source>
        <dbReference type="PROSITE" id="PS51217"/>
    </source>
</evidence>
<dbReference type="Gene3D" id="3.40.50.300">
    <property type="entry name" value="P-loop containing nucleotide triphosphate hydrolases"/>
    <property type="match status" value="4"/>
</dbReference>
<dbReference type="InterPro" id="IPR014016">
    <property type="entry name" value="UvrD-like_ATP-bd"/>
</dbReference>
<evidence type="ECO:0000256" key="6">
    <source>
        <dbReference type="ARBA" id="ARBA00022839"/>
    </source>
</evidence>
<dbReference type="AlphaFoldDB" id="A0A9D7E7Q6"/>
<sequence>MNAQAADRAAAGFDATAALDPRASVVVEACAGSGKTWLLVSRIVRLLLDGVTPGRILAITFTRKAAREIEARLASWLRELATGSDQAALNFLADRGMDEAAARACLPRARGLLELVLDAQPAMTITTFHGWFARIVGAAPLTSGLAGMTLVESGRQIVDEAWQQFARHCAREPDSAAAASLRWLLGEIGIASTRLLLGRFLARRAEWHALCEGRELQSVIEDLREFQAARDPDESRAAFVAEFCAGLEAFADLLVANRTATDVVLGSALQTALAGTTEAIFDAASEALLTQKGEARVRKPSKAMEQRLGRAGAGQYIALHGRFAEAVIDARAEIAEAKAFDLNRHALTAGSALLELLERHKRDRRLMDFADLEWHADRLLRDESEAGFIQVRLDARYRHILLDEFQDTNPLQWRILRAWLDAYDATQDKPRVFMVGDPKQSIYRFRRADPRVFSAATAFFQRDFGATVVPNDVTFRNAPAIIDVVNELFSHEPLFAFRTQSARQTALPGRVEVLAPIPLAAAGRPADEQLRDPLAVPLIGAEDLRYAEEAALLAARLGEIVGRWEVVEQGVPRPARYDDVLVLCRRRARLAEYERALRNAGIPYVTSSRGGLLRTLEAEDLCALLRFLASPADDLALAHALRTPLFALTDDDLLQIVRTGDAASSWWMRLGRLAQADTAGAGVSEEAVAIVRAHRLLGRWLDLSAHLPVHDLLDRIYFEGEITARTRAIVPPAAWPSVAANLDAFIAASLQLDAARYPSLPRFIDELARLADADDEAPDEGVIETDDGEAALGRVRIMTIHGAKGLEAPIVWLIDANATQAPADTYRVLLDWPPQADRPTHFSFAGRKDALGVSRAGILAAEAEAAEREDLNLLYVALTRATQYVFVSGVEEAKAGQRTSAWQRVTQAVERLAPGCAVFGSPARRITDAPRPAVPTAPRALAAATAVGVRRERSSEGQRYGTRLHALLEARAFATDALPVRLAGSTDQADAVIARQAQAILESAELRQFFDPAQFLRAFNEIELALADGSTGRIDRLVECPDGWWVIDYKSGAPASAPLDEYSLQVSRYCEAVGQVFPARPVRGVLVFGNAQRIDL</sequence>
<dbReference type="Pfam" id="PF12705">
    <property type="entry name" value="PDDEXK_1"/>
    <property type="match status" value="1"/>
</dbReference>
<comment type="catalytic activity">
    <reaction evidence="14">
        <text>ATP + H2O = ADP + phosphate + H(+)</text>
        <dbReference type="Rhea" id="RHEA:13065"/>
        <dbReference type="ChEBI" id="CHEBI:15377"/>
        <dbReference type="ChEBI" id="CHEBI:15378"/>
        <dbReference type="ChEBI" id="CHEBI:30616"/>
        <dbReference type="ChEBI" id="CHEBI:43474"/>
        <dbReference type="ChEBI" id="CHEBI:456216"/>
        <dbReference type="EC" id="5.6.2.4"/>
    </reaction>
</comment>
<dbReference type="PANTHER" id="PTHR11070">
    <property type="entry name" value="UVRD / RECB / PCRA DNA HELICASE FAMILY MEMBER"/>
    <property type="match status" value="1"/>
</dbReference>
<keyword evidence="5 15" id="KW-0347">Helicase</keyword>
<evidence type="ECO:0000256" key="11">
    <source>
        <dbReference type="ARBA" id="ARBA00034617"/>
    </source>
</evidence>
<evidence type="ECO:0000256" key="4">
    <source>
        <dbReference type="ARBA" id="ARBA00022801"/>
    </source>
</evidence>
<reference evidence="18" key="1">
    <citation type="submission" date="2020-10" db="EMBL/GenBank/DDBJ databases">
        <title>Connecting structure to function with the recovery of over 1000 high-quality activated sludge metagenome-assembled genomes encoding full-length rRNA genes using long-read sequencing.</title>
        <authorList>
            <person name="Singleton C.M."/>
            <person name="Petriglieri F."/>
            <person name="Kristensen J.M."/>
            <person name="Kirkegaard R.H."/>
            <person name="Michaelsen T.Y."/>
            <person name="Andersen M.H."/>
            <person name="Karst S.M."/>
            <person name="Dueholm M.S."/>
            <person name="Nielsen P.H."/>
            <person name="Albertsen M."/>
        </authorList>
    </citation>
    <scope>NUCLEOTIDE SEQUENCE</scope>
    <source>
        <strain evidence="18">Bjer_18-Q3-R1-45_BAT3C.347</strain>
    </source>
</reference>
<keyword evidence="3" id="KW-0227">DNA damage</keyword>
<evidence type="ECO:0000256" key="14">
    <source>
        <dbReference type="ARBA" id="ARBA00048988"/>
    </source>
</evidence>
<keyword evidence="7 15" id="KW-0067">ATP-binding</keyword>
<keyword evidence="4 15" id="KW-0378">Hydrolase</keyword>
<dbReference type="InterPro" id="IPR000212">
    <property type="entry name" value="DNA_helicase_UvrD/REP"/>
</dbReference>
<evidence type="ECO:0000256" key="12">
    <source>
        <dbReference type="ARBA" id="ARBA00034808"/>
    </source>
</evidence>
<evidence type="ECO:0000256" key="1">
    <source>
        <dbReference type="ARBA" id="ARBA00022722"/>
    </source>
</evidence>
<evidence type="ECO:0000256" key="9">
    <source>
        <dbReference type="ARBA" id="ARBA00023204"/>
    </source>
</evidence>
<dbReference type="GO" id="GO:0005524">
    <property type="term" value="F:ATP binding"/>
    <property type="evidence" value="ECO:0007669"/>
    <property type="project" value="UniProtKB-UniRule"/>
</dbReference>
<dbReference type="Gene3D" id="1.10.486.10">
    <property type="entry name" value="PCRA, domain 4"/>
    <property type="match status" value="1"/>
</dbReference>
<dbReference type="Pfam" id="PF13361">
    <property type="entry name" value="UvrD_C"/>
    <property type="match status" value="2"/>
</dbReference>
<evidence type="ECO:0000256" key="13">
    <source>
        <dbReference type="ARBA" id="ARBA00034923"/>
    </source>
</evidence>
<evidence type="ECO:0000256" key="7">
    <source>
        <dbReference type="ARBA" id="ARBA00022840"/>
    </source>
</evidence>
<dbReference type="GO" id="GO:0005829">
    <property type="term" value="C:cytosol"/>
    <property type="evidence" value="ECO:0007669"/>
    <property type="project" value="TreeGrafter"/>
</dbReference>
<comment type="caution">
    <text evidence="18">The sequence shown here is derived from an EMBL/GenBank/DDBJ whole genome shotgun (WGS) entry which is preliminary data.</text>
</comment>
<dbReference type="InterPro" id="IPR014017">
    <property type="entry name" value="DNA_helicase_UvrD-like_C"/>
</dbReference>
<keyword evidence="9" id="KW-0234">DNA repair</keyword>
<dbReference type="Proteomes" id="UP000807785">
    <property type="component" value="Unassembled WGS sequence"/>
</dbReference>
<evidence type="ECO:0000313" key="19">
    <source>
        <dbReference type="Proteomes" id="UP000807785"/>
    </source>
</evidence>
<dbReference type="EC" id="5.6.2.4" evidence="12"/>
<evidence type="ECO:0000256" key="2">
    <source>
        <dbReference type="ARBA" id="ARBA00022741"/>
    </source>
</evidence>
<keyword evidence="10" id="KW-0413">Isomerase</keyword>
<dbReference type="GO" id="GO:0033202">
    <property type="term" value="C:DNA helicase complex"/>
    <property type="evidence" value="ECO:0007669"/>
    <property type="project" value="TreeGrafter"/>
</dbReference>
<evidence type="ECO:0000256" key="15">
    <source>
        <dbReference type="PROSITE-ProRule" id="PRU00560"/>
    </source>
</evidence>